<reference evidence="5 6" key="1">
    <citation type="journal article" date="2017" name="Int. J. Syst. Evol. Microbiol.">
        <title>Bacillus notoginsengisoli sp. nov., a novel bacterium isolated from the rhizosphere of Panax notoginseng.</title>
        <authorList>
            <person name="Zhang M.Y."/>
            <person name="Cheng J."/>
            <person name="Cai Y."/>
            <person name="Zhang T.Y."/>
            <person name="Wu Y.Y."/>
            <person name="Manikprabhu D."/>
            <person name="Li W.J."/>
            <person name="Zhang Y.X."/>
        </authorList>
    </citation>
    <scope>NUCLEOTIDE SEQUENCE [LARGE SCALE GENOMIC DNA]</scope>
    <source>
        <strain evidence="5 6">JCM 30743</strain>
    </source>
</reference>
<dbReference type="InterPro" id="IPR017871">
    <property type="entry name" value="ABC_transporter-like_CS"/>
</dbReference>
<dbReference type="InterPro" id="IPR003439">
    <property type="entry name" value="ABC_transporter-like_ATP-bd"/>
</dbReference>
<keyword evidence="1" id="KW-0813">Transport</keyword>
<evidence type="ECO:0000313" key="5">
    <source>
        <dbReference type="EMBL" id="RHW43307.1"/>
    </source>
</evidence>
<dbReference type="PROSITE" id="PS50893">
    <property type="entry name" value="ABC_TRANSPORTER_2"/>
    <property type="match status" value="1"/>
</dbReference>
<name>A0A417YZJ9_9BACI</name>
<dbReference type="GO" id="GO:0016887">
    <property type="term" value="F:ATP hydrolysis activity"/>
    <property type="evidence" value="ECO:0007669"/>
    <property type="project" value="InterPro"/>
</dbReference>
<dbReference type="Gene3D" id="3.40.50.300">
    <property type="entry name" value="P-loop containing nucleotide triphosphate hydrolases"/>
    <property type="match status" value="1"/>
</dbReference>
<accession>A0A417YZJ9</accession>
<proteinExistence type="predicted"/>
<keyword evidence="6" id="KW-1185">Reference proteome</keyword>
<keyword evidence="3 5" id="KW-0067">ATP-binding</keyword>
<dbReference type="Proteomes" id="UP000284416">
    <property type="component" value="Unassembled WGS sequence"/>
</dbReference>
<organism evidence="5 6">
    <name type="scientific">Neobacillus notoginsengisoli</name>
    <dbReference type="NCBI Taxonomy" id="1578198"/>
    <lineage>
        <taxon>Bacteria</taxon>
        <taxon>Bacillati</taxon>
        <taxon>Bacillota</taxon>
        <taxon>Bacilli</taxon>
        <taxon>Bacillales</taxon>
        <taxon>Bacillaceae</taxon>
        <taxon>Neobacillus</taxon>
    </lineage>
</organism>
<gene>
    <name evidence="5" type="ORF">D1B31_01145</name>
</gene>
<comment type="caution">
    <text evidence="5">The sequence shown here is derived from an EMBL/GenBank/DDBJ whole genome shotgun (WGS) entry which is preliminary data.</text>
</comment>
<evidence type="ECO:0000256" key="1">
    <source>
        <dbReference type="ARBA" id="ARBA00022448"/>
    </source>
</evidence>
<evidence type="ECO:0000256" key="2">
    <source>
        <dbReference type="ARBA" id="ARBA00022741"/>
    </source>
</evidence>
<dbReference type="AlphaFoldDB" id="A0A417YZJ9"/>
<dbReference type="InterPro" id="IPR003593">
    <property type="entry name" value="AAA+_ATPase"/>
</dbReference>
<feature type="domain" description="ABC transporter" evidence="4">
    <location>
        <begin position="3"/>
        <end position="233"/>
    </location>
</feature>
<evidence type="ECO:0000313" key="6">
    <source>
        <dbReference type="Proteomes" id="UP000284416"/>
    </source>
</evidence>
<dbReference type="InterPro" id="IPR027417">
    <property type="entry name" value="P-loop_NTPase"/>
</dbReference>
<protein>
    <submittedName>
        <fullName evidence="5">ABC transporter ATP-binding protein</fullName>
    </submittedName>
</protein>
<dbReference type="SUPFAM" id="SSF52540">
    <property type="entry name" value="P-loop containing nucleoside triphosphate hydrolases"/>
    <property type="match status" value="1"/>
</dbReference>
<dbReference type="GO" id="GO:0005524">
    <property type="term" value="F:ATP binding"/>
    <property type="evidence" value="ECO:0007669"/>
    <property type="project" value="UniProtKB-KW"/>
</dbReference>
<dbReference type="InterPro" id="IPR051782">
    <property type="entry name" value="ABC_Transporter_VariousFunc"/>
</dbReference>
<dbReference type="PANTHER" id="PTHR42939:SF1">
    <property type="entry name" value="ABC TRANSPORTER ATP-BINDING PROTEIN ALBC-RELATED"/>
    <property type="match status" value="1"/>
</dbReference>
<evidence type="ECO:0000259" key="4">
    <source>
        <dbReference type="PROSITE" id="PS50893"/>
    </source>
</evidence>
<dbReference type="EMBL" id="QWEG01000001">
    <property type="protein sequence ID" value="RHW43307.1"/>
    <property type="molecule type" value="Genomic_DNA"/>
</dbReference>
<keyword evidence="2" id="KW-0547">Nucleotide-binding</keyword>
<dbReference type="SMART" id="SM00382">
    <property type="entry name" value="AAA"/>
    <property type="match status" value="1"/>
</dbReference>
<dbReference type="Pfam" id="PF00005">
    <property type="entry name" value="ABC_tran"/>
    <property type="match status" value="1"/>
</dbReference>
<evidence type="ECO:0000256" key="3">
    <source>
        <dbReference type="ARBA" id="ARBA00022840"/>
    </source>
</evidence>
<dbReference type="PROSITE" id="PS00211">
    <property type="entry name" value="ABC_TRANSPORTER_1"/>
    <property type="match status" value="1"/>
</dbReference>
<sequence>MTLEVINISKYYGKHLALKNFSMTLNPGEIVGLIGKNGSGKTTLLNCIVNNIHISSGEIFFRGKKLLENKHLIAKFGVLIESCFLDYLNAYENLKLLMLADGINDKEDIHNQLNMVLDLVGLEERKKEFVKNYSFGMKQRLGLAQSLLNNKEVLILDEPLVGLDAMGRELVKKILFEKAKSGGNAVIFSDHNLNEVKDICDRIILIDNGIKKFDGLFDDKKKYIVDLERLNEGLKNLILEKFNDVKIEENTLIFSNPDIINNLLKFLITQNIEITNLNVREGSLLSLFKGEIDNVEHEVDMEYRV</sequence>
<dbReference type="PANTHER" id="PTHR42939">
    <property type="entry name" value="ABC TRANSPORTER ATP-BINDING PROTEIN ALBC-RELATED"/>
    <property type="match status" value="1"/>
</dbReference>